<protein>
    <submittedName>
        <fullName evidence="1">Uncharacterized protein</fullName>
    </submittedName>
</protein>
<comment type="caution">
    <text evidence="1">The sequence shown here is derived from an EMBL/GenBank/DDBJ whole genome shotgun (WGS) entry which is preliminary data.</text>
</comment>
<dbReference type="Proteomes" id="UP001239111">
    <property type="component" value="Chromosome 3"/>
</dbReference>
<organism evidence="1 2">
    <name type="scientific">Eretmocerus hayati</name>
    <dbReference type="NCBI Taxonomy" id="131215"/>
    <lineage>
        <taxon>Eukaryota</taxon>
        <taxon>Metazoa</taxon>
        <taxon>Ecdysozoa</taxon>
        <taxon>Arthropoda</taxon>
        <taxon>Hexapoda</taxon>
        <taxon>Insecta</taxon>
        <taxon>Pterygota</taxon>
        <taxon>Neoptera</taxon>
        <taxon>Endopterygota</taxon>
        <taxon>Hymenoptera</taxon>
        <taxon>Apocrita</taxon>
        <taxon>Proctotrupomorpha</taxon>
        <taxon>Chalcidoidea</taxon>
        <taxon>Aphelinidae</taxon>
        <taxon>Aphelininae</taxon>
        <taxon>Eretmocerus</taxon>
    </lineage>
</organism>
<name>A0ACC2NFD9_9HYME</name>
<evidence type="ECO:0000313" key="2">
    <source>
        <dbReference type="Proteomes" id="UP001239111"/>
    </source>
</evidence>
<accession>A0ACC2NFD9</accession>
<reference evidence="1" key="1">
    <citation type="submission" date="2023-04" db="EMBL/GenBank/DDBJ databases">
        <title>A chromosome-level genome assembly of the parasitoid wasp Eretmocerus hayati.</title>
        <authorList>
            <person name="Zhong Y."/>
            <person name="Liu S."/>
            <person name="Liu Y."/>
        </authorList>
    </citation>
    <scope>NUCLEOTIDE SEQUENCE</scope>
    <source>
        <strain evidence="1">ZJU_SS_LIU_2023</strain>
    </source>
</reference>
<gene>
    <name evidence="1" type="ORF">QAD02_000875</name>
</gene>
<keyword evidence="2" id="KW-1185">Reference proteome</keyword>
<evidence type="ECO:0000313" key="1">
    <source>
        <dbReference type="EMBL" id="KAJ8669616.1"/>
    </source>
</evidence>
<dbReference type="EMBL" id="CM056743">
    <property type="protein sequence ID" value="KAJ8669616.1"/>
    <property type="molecule type" value="Genomic_DNA"/>
</dbReference>
<proteinExistence type="predicted"/>
<sequence length="126" mass="14296">MWILMSNIIVVLLTHYYIKTIQGADNYLSRNLKALNNQEKLFLLKDPLRNGRGEFPYAVCGRSHDGSYDTIDCNIDVSSSIDPYDKRGCGPYTFIKTGDTKLWRSLSFEIGVLIDSGTFVLSHEEP</sequence>